<organism evidence="1 2">
    <name type="scientific">Paraburkholderia lycopersici</name>
    <dbReference type="NCBI Taxonomy" id="416944"/>
    <lineage>
        <taxon>Bacteria</taxon>
        <taxon>Pseudomonadati</taxon>
        <taxon>Pseudomonadota</taxon>
        <taxon>Betaproteobacteria</taxon>
        <taxon>Burkholderiales</taxon>
        <taxon>Burkholderiaceae</taxon>
        <taxon>Paraburkholderia</taxon>
    </lineage>
</organism>
<gene>
    <name evidence="1" type="ORF">SAMN05421548_12564</name>
</gene>
<dbReference type="Proteomes" id="UP000198908">
    <property type="component" value="Unassembled WGS sequence"/>
</dbReference>
<accession>A0A1G6XKF2</accession>
<dbReference type="AlphaFoldDB" id="A0A1G6XKF2"/>
<protein>
    <submittedName>
        <fullName evidence="1">Uncharacterized protein</fullName>
    </submittedName>
</protein>
<sequence>MPAHPHADARPALADTAATGTLSRSLGQIALQAQAGTGACLLAALALADWRRRPASRGAIRTDTAITSSSLSFSFCGVRDDRTAKRV</sequence>
<proteinExistence type="predicted"/>
<keyword evidence="2" id="KW-1185">Reference proteome</keyword>
<evidence type="ECO:0000313" key="2">
    <source>
        <dbReference type="Proteomes" id="UP000198908"/>
    </source>
</evidence>
<dbReference type="RefSeq" id="WP_092002142.1">
    <property type="nucleotide sequence ID" value="NZ_FMYQ01000025.1"/>
</dbReference>
<reference evidence="2" key="1">
    <citation type="submission" date="2016-09" db="EMBL/GenBank/DDBJ databases">
        <authorList>
            <person name="Varghese N."/>
            <person name="Submissions S."/>
        </authorList>
    </citation>
    <scope>NUCLEOTIDE SEQUENCE [LARGE SCALE GENOMIC DNA]</scope>
    <source>
        <strain evidence="2">TNe-862</strain>
    </source>
</reference>
<name>A0A1G6XKF2_9BURK</name>
<dbReference type="EMBL" id="FMYQ01000025">
    <property type="protein sequence ID" value="SDD78263.1"/>
    <property type="molecule type" value="Genomic_DNA"/>
</dbReference>
<evidence type="ECO:0000313" key="1">
    <source>
        <dbReference type="EMBL" id="SDD78263.1"/>
    </source>
</evidence>